<keyword evidence="1" id="KW-1133">Transmembrane helix</keyword>
<reference evidence="2 3" key="1">
    <citation type="submission" date="2019-04" db="EMBL/GenBank/DDBJ databases">
        <title>Friends and foes A comparative genomics studyof 23 Aspergillus species from section Flavi.</title>
        <authorList>
            <consortium name="DOE Joint Genome Institute"/>
            <person name="Kjaerbolling I."/>
            <person name="Vesth T."/>
            <person name="Frisvad J.C."/>
            <person name="Nybo J.L."/>
            <person name="Theobald S."/>
            <person name="Kildgaard S."/>
            <person name="Isbrandt T."/>
            <person name="Kuo A."/>
            <person name="Sato A."/>
            <person name="Lyhne E.K."/>
            <person name="Kogle M.E."/>
            <person name="Wiebenga A."/>
            <person name="Kun R.S."/>
            <person name="Lubbers R.J."/>
            <person name="Makela M.R."/>
            <person name="Barry K."/>
            <person name="Chovatia M."/>
            <person name="Clum A."/>
            <person name="Daum C."/>
            <person name="Haridas S."/>
            <person name="He G."/>
            <person name="LaButti K."/>
            <person name="Lipzen A."/>
            <person name="Mondo S."/>
            <person name="Riley R."/>
            <person name="Salamov A."/>
            <person name="Simmons B.A."/>
            <person name="Magnuson J.K."/>
            <person name="Henrissat B."/>
            <person name="Mortensen U.H."/>
            <person name="Larsen T.O."/>
            <person name="Devries R.P."/>
            <person name="Grigoriev I.V."/>
            <person name="Machida M."/>
            <person name="Baker S.E."/>
            <person name="Andersen M.R."/>
        </authorList>
    </citation>
    <scope>NUCLEOTIDE SEQUENCE [LARGE SCALE GENOMIC DNA]</scope>
    <source>
        <strain evidence="2 3">IBT 29228</strain>
    </source>
</reference>
<keyword evidence="3" id="KW-1185">Reference proteome</keyword>
<accession>A0A5N7B5L0</accession>
<gene>
    <name evidence="2" type="ORF">BDV26DRAFT_265609</name>
</gene>
<organism evidence="2 3">
    <name type="scientific">Aspergillus bertholletiae</name>
    <dbReference type="NCBI Taxonomy" id="1226010"/>
    <lineage>
        <taxon>Eukaryota</taxon>
        <taxon>Fungi</taxon>
        <taxon>Dikarya</taxon>
        <taxon>Ascomycota</taxon>
        <taxon>Pezizomycotina</taxon>
        <taxon>Eurotiomycetes</taxon>
        <taxon>Eurotiomycetidae</taxon>
        <taxon>Eurotiales</taxon>
        <taxon>Aspergillaceae</taxon>
        <taxon>Aspergillus</taxon>
        <taxon>Aspergillus subgen. Circumdati</taxon>
    </lineage>
</organism>
<feature type="transmembrane region" description="Helical" evidence="1">
    <location>
        <begin position="14"/>
        <end position="36"/>
    </location>
</feature>
<keyword evidence="1" id="KW-0812">Transmembrane</keyword>
<evidence type="ECO:0000313" key="2">
    <source>
        <dbReference type="EMBL" id="KAE8376460.1"/>
    </source>
</evidence>
<dbReference type="EMBL" id="ML736240">
    <property type="protein sequence ID" value="KAE8376460.1"/>
    <property type="molecule type" value="Genomic_DNA"/>
</dbReference>
<evidence type="ECO:0000256" key="1">
    <source>
        <dbReference type="SAM" id="Phobius"/>
    </source>
</evidence>
<dbReference type="AlphaFoldDB" id="A0A5N7B5L0"/>
<protein>
    <submittedName>
        <fullName evidence="2">Uncharacterized protein</fullName>
    </submittedName>
</protein>
<keyword evidence="1" id="KW-0472">Membrane</keyword>
<dbReference type="Proteomes" id="UP000326198">
    <property type="component" value="Unassembled WGS sequence"/>
</dbReference>
<name>A0A5N7B5L0_9EURO</name>
<proteinExistence type="predicted"/>
<sequence length="67" mass="7844">MLFALAHYPLLWEYIFPSVYFTTDLLFFPLFILLTIHPSLSIVRSVLNHHLLSRALPGHRQLCHLLS</sequence>
<evidence type="ECO:0000313" key="3">
    <source>
        <dbReference type="Proteomes" id="UP000326198"/>
    </source>
</evidence>